<evidence type="ECO:0000313" key="8">
    <source>
        <dbReference type="EMBL" id="MBC3538558.1"/>
    </source>
</evidence>
<dbReference type="InterPro" id="IPR010720">
    <property type="entry name" value="Alpha-L-AF_C"/>
</dbReference>
<comment type="similarity">
    <text evidence="2">Belongs to the glycosyl hydrolase 51 family.</text>
</comment>
<organism evidence="8 9">
    <name type="scientific">Rufibacter sediminis</name>
    <dbReference type="NCBI Taxonomy" id="2762756"/>
    <lineage>
        <taxon>Bacteria</taxon>
        <taxon>Pseudomonadati</taxon>
        <taxon>Bacteroidota</taxon>
        <taxon>Cytophagia</taxon>
        <taxon>Cytophagales</taxon>
        <taxon>Hymenobacteraceae</taxon>
        <taxon>Rufibacter</taxon>
    </lineage>
</organism>
<dbReference type="Proteomes" id="UP000659698">
    <property type="component" value="Unassembled WGS sequence"/>
</dbReference>
<feature type="chain" id="PRO_5045799009" description="non-reducing end alpha-L-arabinofuranosidase" evidence="6">
    <location>
        <begin position="24"/>
        <end position="869"/>
    </location>
</feature>
<evidence type="ECO:0000256" key="2">
    <source>
        <dbReference type="ARBA" id="ARBA00007186"/>
    </source>
</evidence>
<dbReference type="EC" id="3.2.1.55" evidence="3"/>
<dbReference type="InterPro" id="IPR017853">
    <property type="entry name" value="GH"/>
</dbReference>
<name>A0ABR6VN33_9BACT</name>
<dbReference type="Pfam" id="PF06964">
    <property type="entry name" value="Alpha-L-AF_C"/>
    <property type="match status" value="1"/>
</dbReference>
<dbReference type="InterPro" id="IPR023296">
    <property type="entry name" value="Glyco_hydro_beta-prop_sf"/>
</dbReference>
<dbReference type="EMBL" id="JACOAF010000006">
    <property type="protein sequence ID" value="MBC3538558.1"/>
    <property type="molecule type" value="Genomic_DNA"/>
</dbReference>
<comment type="caution">
    <text evidence="8">The sequence shown here is derived from an EMBL/GenBank/DDBJ whole genome shotgun (WGS) entry which is preliminary data.</text>
</comment>
<dbReference type="Pfam" id="PF22848">
    <property type="entry name" value="ASD1_dom"/>
    <property type="match status" value="1"/>
</dbReference>
<sequence length="869" mass="95643">MGKKIILSGFIWGILSQATVAGAATVLNEPDSVNLLSYGTAKNNSHNGLHFAWSRDKKNWSSIGNEFSYLKSDYGRWGSEKRMMTPVVFRGPDGQWQCVWGLNEREKLFAHASSKDLVYWGRQSYPEVKKGTNVLRPVVQYDAKSAQYTITYTDAAGKYYRVTTKEFKTYSPVTEVSAAEYKSANQTVALPGGEVAGQVHRVAWPEVDQLIKTYELKQYKSSQYGETTAQDAQRFAGLKPVEAKISLQAANSKPISDLLVGVFFEDLNYAADGGLYAELIQNRDFEYDPSDKEGHDKNWTSTHSWSLKGDNTTLAIETAAPVHPNNPHYAVLDTKVPGAALANTGFDGIAVKKGERYTFSLFTKQLQGKAGKLQVRLVSDKLGVLAQTTVNTSAKGWKTATAVLTPSAQAADARLEVQPLSAGRVALDMFSLFPQKTFKGRKNGLRADLAQTIADLHPRFVRFPGGCVAHGDGLGNIYHWKNTIGPLEARKPQRNLWGYHQTAGLGYFEYFQFCEDVGAIPVPVVAAGVPCQNSGVGGGGQQGGIPMSEMGAYVQDILDLVEYANGSVHTKWGKKRAEAGHPEPFNLKYIGVGNEDLITDVFEERFTMIYKALQDKHPEITVIGTVGPFSEGTDYVEGWQIASKLNIPIVDEHYYQPPGWFIHNQDYYDRYDRSKSKVYLGEYAAHLPGRPNNLETALAEALYLTSVERNGDIVSMASYAPLLAKEGHTQWNPDLIYFNNTEVKPTVGYEVQKLFGQNAGTDYLPSTVQLSNNQEAVRKRIAVSVVRDVKSKDLIVKMVNLLPVPVATSLDLAGFNMAGAKAVKTVLQGNPTDKNLKPSATTLTLADSTNTELPAYSCTVLRIKNKSSK</sequence>
<dbReference type="RefSeq" id="WP_186632464.1">
    <property type="nucleotide sequence ID" value="NZ_JACOAF010000006.1"/>
</dbReference>
<accession>A0ABR6VN33</accession>
<dbReference type="Pfam" id="PF02018">
    <property type="entry name" value="CBM_4_9"/>
    <property type="match status" value="1"/>
</dbReference>
<reference evidence="8 9" key="1">
    <citation type="journal article" date="2019" name="Int. J. Syst. Evol. Microbiol.">
        <title>Rufibacter sediminis sp. nov., isolated from freshwater lake sediment.</title>
        <authorList>
            <person name="Qu J.H."/>
            <person name="Zhang L.J."/>
            <person name="Fu Y.H."/>
            <person name="Li H.F."/>
        </authorList>
    </citation>
    <scope>NUCLEOTIDE SEQUENCE [LARGE SCALE GENOMIC DNA]</scope>
    <source>
        <strain evidence="8 9">H-1</strain>
    </source>
</reference>
<comment type="catalytic activity">
    <reaction evidence="1">
        <text>Hydrolysis of terminal non-reducing alpha-L-arabinofuranoside residues in alpha-L-arabinosides.</text>
        <dbReference type="EC" id="3.2.1.55"/>
    </reaction>
</comment>
<evidence type="ECO:0000256" key="3">
    <source>
        <dbReference type="ARBA" id="ARBA00012670"/>
    </source>
</evidence>
<dbReference type="InterPro" id="IPR055133">
    <property type="entry name" value="BT_3657-like_N"/>
</dbReference>
<dbReference type="InterPro" id="IPR051563">
    <property type="entry name" value="Glycosyl_Hydrolase_51"/>
</dbReference>
<evidence type="ECO:0000256" key="6">
    <source>
        <dbReference type="SAM" id="SignalP"/>
    </source>
</evidence>
<gene>
    <name evidence="8" type="ORF">H7U12_02620</name>
</gene>
<dbReference type="Gene3D" id="2.60.40.1180">
    <property type="entry name" value="Golgi alpha-mannosidase II"/>
    <property type="match status" value="1"/>
</dbReference>
<dbReference type="SUPFAM" id="SSF51445">
    <property type="entry name" value="(Trans)glycosidases"/>
    <property type="match status" value="1"/>
</dbReference>
<keyword evidence="5" id="KW-0378">Hydrolase</keyword>
<dbReference type="SMART" id="SM00813">
    <property type="entry name" value="Alpha-L-AF_C"/>
    <property type="match status" value="1"/>
</dbReference>
<dbReference type="Pfam" id="PF22847">
    <property type="entry name" value="BT_3657-like_N"/>
    <property type="match status" value="1"/>
</dbReference>
<keyword evidence="9" id="KW-1185">Reference proteome</keyword>
<dbReference type="InterPro" id="IPR013780">
    <property type="entry name" value="Glyco_hydro_b"/>
</dbReference>
<protein>
    <recommendedName>
        <fullName evidence="3">non-reducing end alpha-L-arabinofuranosidase</fullName>
        <ecNumber evidence="3">3.2.1.55</ecNumber>
    </recommendedName>
</protein>
<evidence type="ECO:0000256" key="1">
    <source>
        <dbReference type="ARBA" id="ARBA00001462"/>
    </source>
</evidence>
<dbReference type="InterPro" id="IPR055235">
    <property type="entry name" value="ASD1_cat"/>
</dbReference>
<evidence type="ECO:0000256" key="5">
    <source>
        <dbReference type="ARBA" id="ARBA00022801"/>
    </source>
</evidence>
<evidence type="ECO:0000256" key="4">
    <source>
        <dbReference type="ARBA" id="ARBA00022729"/>
    </source>
</evidence>
<dbReference type="SUPFAM" id="SSF75005">
    <property type="entry name" value="Arabinanase/levansucrase/invertase"/>
    <property type="match status" value="1"/>
</dbReference>
<dbReference type="PANTHER" id="PTHR31776">
    <property type="entry name" value="ALPHA-L-ARABINOFURANOSIDASE 1"/>
    <property type="match status" value="1"/>
</dbReference>
<dbReference type="Gene3D" id="3.20.20.80">
    <property type="entry name" value="Glycosidases"/>
    <property type="match status" value="1"/>
</dbReference>
<proteinExistence type="inferred from homology"/>
<dbReference type="InterPro" id="IPR003305">
    <property type="entry name" value="CenC_carb-bd"/>
</dbReference>
<keyword evidence="4 6" id="KW-0732">Signal</keyword>
<evidence type="ECO:0000313" key="9">
    <source>
        <dbReference type="Proteomes" id="UP000659698"/>
    </source>
</evidence>
<dbReference type="PANTHER" id="PTHR31776:SF26">
    <property type="entry name" value="SECRETED ARABINOSIDASE"/>
    <property type="match status" value="1"/>
</dbReference>
<dbReference type="Gene3D" id="2.60.120.260">
    <property type="entry name" value="Galactose-binding domain-like"/>
    <property type="match status" value="1"/>
</dbReference>
<feature type="domain" description="Alpha-L-arabinofuranosidase C-terminal" evidence="7">
    <location>
        <begin position="681"/>
        <end position="857"/>
    </location>
</feature>
<feature type="signal peptide" evidence="6">
    <location>
        <begin position="1"/>
        <end position="23"/>
    </location>
</feature>
<evidence type="ECO:0000259" key="7">
    <source>
        <dbReference type="SMART" id="SM00813"/>
    </source>
</evidence>